<feature type="non-terminal residue" evidence="1">
    <location>
        <position position="1"/>
    </location>
</feature>
<accession>A0AAV7UPB6</accession>
<dbReference type="Proteomes" id="UP001066276">
    <property type="component" value="Chromosome 3_1"/>
</dbReference>
<keyword evidence="2" id="KW-1185">Reference proteome</keyword>
<evidence type="ECO:0000313" key="2">
    <source>
        <dbReference type="Proteomes" id="UP001066276"/>
    </source>
</evidence>
<dbReference type="AlphaFoldDB" id="A0AAV7UPB6"/>
<reference evidence="1" key="1">
    <citation type="journal article" date="2022" name="bioRxiv">
        <title>Sequencing and chromosome-scale assembly of the giantPleurodeles waltlgenome.</title>
        <authorList>
            <person name="Brown T."/>
            <person name="Elewa A."/>
            <person name="Iarovenko S."/>
            <person name="Subramanian E."/>
            <person name="Araus A.J."/>
            <person name="Petzold A."/>
            <person name="Susuki M."/>
            <person name="Suzuki K.-i.T."/>
            <person name="Hayashi T."/>
            <person name="Toyoda A."/>
            <person name="Oliveira C."/>
            <person name="Osipova E."/>
            <person name="Leigh N.D."/>
            <person name="Simon A."/>
            <person name="Yun M.H."/>
        </authorList>
    </citation>
    <scope>NUCLEOTIDE SEQUENCE</scope>
    <source>
        <strain evidence="1">20211129_DDA</strain>
        <tissue evidence="1">Liver</tissue>
    </source>
</reference>
<organism evidence="1 2">
    <name type="scientific">Pleurodeles waltl</name>
    <name type="common">Iberian ribbed newt</name>
    <dbReference type="NCBI Taxonomy" id="8319"/>
    <lineage>
        <taxon>Eukaryota</taxon>
        <taxon>Metazoa</taxon>
        <taxon>Chordata</taxon>
        <taxon>Craniata</taxon>
        <taxon>Vertebrata</taxon>
        <taxon>Euteleostomi</taxon>
        <taxon>Amphibia</taxon>
        <taxon>Batrachia</taxon>
        <taxon>Caudata</taxon>
        <taxon>Salamandroidea</taxon>
        <taxon>Salamandridae</taxon>
        <taxon>Pleurodelinae</taxon>
        <taxon>Pleurodeles</taxon>
    </lineage>
</organism>
<dbReference type="EMBL" id="JANPWB010000005">
    <property type="protein sequence ID" value="KAJ1189804.1"/>
    <property type="molecule type" value="Genomic_DNA"/>
</dbReference>
<feature type="non-terminal residue" evidence="1">
    <location>
        <position position="51"/>
    </location>
</feature>
<proteinExistence type="predicted"/>
<comment type="caution">
    <text evidence="1">The sequence shown here is derived from an EMBL/GenBank/DDBJ whole genome shotgun (WGS) entry which is preliminary data.</text>
</comment>
<name>A0AAV7UPB6_PLEWA</name>
<gene>
    <name evidence="1" type="ORF">NDU88_006546</name>
</gene>
<protein>
    <submittedName>
        <fullName evidence="1">Uncharacterized protein</fullName>
    </submittedName>
</protein>
<sequence>WRRGQTQKPPALRRALGVHYSISETWPTSQWTTTARIGDTGPWLAVLGTLQ</sequence>
<evidence type="ECO:0000313" key="1">
    <source>
        <dbReference type="EMBL" id="KAJ1189804.1"/>
    </source>
</evidence>